<gene>
    <name evidence="1" type="ORF">UFOVP707_22</name>
</gene>
<name>A0A6J5NJ57_9CAUD</name>
<proteinExistence type="predicted"/>
<organism evidence="1">
    <name type="scientific">uncultured Caudovirales phage</name>
    <dbReference type="NCBI Taxonomy" id="2100421"/>
    <lineage>
        <taxon>Viruses</taxon>
        <taxon>Duplodnaviria</taxon>
        <taxon>Heunggongvirae</taxon>
        <taxon>Uroviricota</taxon>
        <taxon>Caudoviricetes</taxon>
        <taxon>Peduoviridae</taxon>
        <taxon>Maltschvirus</taxon>
        <taxon>Maltschvirus maltsch</taxon>
    </lineage>
</organism>
<protein>
    <submittedName>
        <fullName evidence="1">Uncharacterized protein</fullName>
    </submittedName>
</protein>
<accession>A0A6J5NJ57</accession>
<evidence type="ECO:0000313" key="1">
    <source>
        <dbReference type="EMBL" id="CAB4158742.1"/>
    </source>
</evidence>
<dbReference type="EMBL" id="LR796684">
    <property type="protein sequence ID" value="CAB4158742.1"/>
    <property type="molecule type" value="Genomic_DNA"/>
</dbReference>
<reference evidence="1" key="1">
    <citation type="submission" date="2020-04" db="EMBL/GenBank/DDBJ databases">
        <authorList>
            <person name="Chiriac C."/>
            <person name="Salcher M."/>
            <person name="Ghai R."/>
            <person name="Kavagutti S V."/>
        </authorList>
    </citation>
    <scope>NUCLEOTIDE SEQUENCE</scope>
</reference>
<sequence length="98" mass="10233">MQTIADKTARIIRAAKAAGLTADQARHLIHATGGSPRRARRILRQDPALATMLADTFKAAVTEGTPFVTAVRQANAAYLASMPATEGADGGEDEEAGE</sequence>